<evidence type="ECO:0000313" key="3">
    <source>
        <dbReference type="Proteomes" id="UP000828390"/>
    </source>
</evidence>
<evidence type="ECO:0000313" key="2">
    <source>
        <dbReference type="EMBL" id="KAH3728883.1"/>
    </source>
</evidence>
<keyword evidence="1" id="KW-1133">Transmembrane helix</keyword>
<organism evidence="2 3">
    <name type="scientific">Dreissena polymorpha</name>
    <name type="common">Zebra mussel</name>
    <name type="synonym">Mytilus polymorpha</name>
    <dbReference type="NCBI Taxonomy" id="45954"/>
    <lineage>
        <taxon>Eukaryota</taxon>
        <taxon>Metazoa</taxon>
        <taxon>Spiralia</taxon>
        <taxon>Lophotrochozoa</taxon>
        <taxon>Mollusca</taxon>
        <taxon>Bivalvia</taxon>
        <taxon>Autobranchia</taxon>
        <taxon>Heteroconchia</taxon>
        <taxon>Euheterodonta</taxon>
        <taxon>Imparidentia</taxon>
        <taxon>Neoheterodontei</taxon>
        <taxon>Myida</taxon>
        <taxon>Dreissenoidea</taxon>
        <taxon>Dreissenidae</taxon>
        <taxon>Dreissena</taxon>
    </lineage>
</organism>
<keyword evidence="1" id="KW-0472">Membrane</keyword>
<dbReference type="Proteomes" id="UP000828390">
    <property type="component" value="Unassembled WGS sequence"/>
</dbReference>
<gene>
    <name evidence="2" type="ORF">DPMN_054846</name>
</gene>
<dbReference type="AlphaFoldDB" id="A0A9D4CNV4"/>
<name>A0A9D4CNV4_DREPO</name>
<feature type="transmembrane region" description="Helical" evidence="1">
    <location>
        <begin position="12"/>
        <end position="36"/>
    </location>
</feature>
<reference evidence="2" key="2">
    <citation type="submission" date="2020-11" db="EMBL/GenBank/DDBJ databases">
        <authorList>
            <person name="McCartney M.A."/>
            <person name="Auch B."/>
            <person name="Kono T."/>
            <person name="Mallez S."/>
            <person name="Becker A."/>
            <person name="Gohl D.M."/>
            <person name="Silverstein K.A.T."/>
            <person name="Koren S."/>
            <person name="Bechman K.B."/>
            <person name="Herman A."/>
            <person name="Abrahante J.E."/>
            <person name="Garbe J."/>
        </authorList>
    </citation>
    <scope>NUCLEOTIDE SEQUENCE</scope>
    <source>
        <strain evidence="2">Duluth1</strain>
        <tissue evidence="2">Whole animal</tissue>
    </source>
</reference>
<comment type="caution">
    <text evidence="2">The sequence shown here is derived from an EMBL/GenBank/DDBJ whole genome shotgun (WGS) entry which is preliminary data.</text>
</comment>
<keyword evidence="3" id="KW-1185">Reference proteome</keyword>
<evidence type="ECO:0000256" key="1">
    <source>
        <dbReference type="SAM" id="Phobius"/>
    </source>
</evidence>
<accession>A0A9D4CNV4</accession>
<reference evidence="2" key="1">
    <citation type="journal article" date="2019" name="bioRxiv">
        <title>The Genome of the Zebra Mussel, Dreissena polymorpha: A Resource for Invasive Species Research.</title>
        <authorList>
            <person name="McCartney M.A."/>
            <person name="Auch B."/>
            <person name="Kono T."/>
            <person name="Mallez S."/>
            <person name="Zhang Y."/>
            <person name="Obille A."/>
            <person name="Becker A."/>
            <person name="Abrahante J.E."/>
            <person name="Garbe J."/>
            <person name="Badalamenti J.P."/>
            <person name="Herman A."/>
            <person name="Mangelson H."/>
            <person name="Liachko I."/>
            <person name="Sullivan S."/>
            <person name="Sone E.D."/>
            <person name="Koren S."/>
            <person name="Silverstein K.A.T."/>
            <person name="Beckman K.B."/>
            <person name="Gohl D.M."/>
        </authorList>
    </citation>
    <scope>NUCLEOTIDE SEQUENCE</scope>
    <source>
        <strain evidence="2">Duluth1</strain>
        <tissue evidence="2">Whole animal</tissue>
    </source>
</reference>
<dbReference type="EMBL" id="JAIWYP010000012">
    <property type="protein sequence ID" value="KAH3728883.1"/>
    <property type="molecule type" value="Genomic_DNA"/>
</dbReference>
<protein>
    <submittedName>
        <fullName evidence="2">Uncharacterized protein</fullName>
    </submittedName>
</protein>
<keyword evidence="1" id="KW-0812">Transmembrane</keyword>
<feature type="transmembrane region" description="Helical" evidence="1">
    <location>
        <begin position="57"/>
        <end position="82"/>
    </location>
</feature>
<sequence>MYLVVKLMELLVHYLLSLAIAAVAMTILIRTSAILVSCVERVAPKDSKRATTSFPPFMVMSALVVLFIMIFDFCVLTFIPYAPALSYLLLYSSMTVTGRKVNECGF</sequence>
<proteinExistence type="predicted"/>